<keyword evidence="3" id="KW-1185">Reference proteome</keyword>
<protein>
    <submittedName>
        <fullName evidence="2">Uncharacterized protein</fullName>
    </submittedName>
</protein>
<evidence type="ECO:0000313" key="3">
    <source>
        <dbReference type="Proteomes" id="UP000499080"/>
    </source>
</evidence>
<evidence type="ECO:0000313" key="2">
    <source>
        <dbReference type="EMBL" id="GBN22206.1"/>
    </source>
</evidence>
<feature type="compositionally biased region" description="Polar residues" evidence="1">
    <location>
        <begin position="1"/>
        <end position="10"/>
    </location>
</feature>
<name>A0A4Y2M913_ARAVE</name>
<dbReference type="AlphaFoldDB" id="A0A4Y2M913"/>
<reference evidence="2 3" key="1">
    <citation type="journal article" date="2019" name="Sci. Rep.">
        <title>Orb-weaving spider Araneus ventricosus genome elucidates the spidroin gene catalogue.</title>
        <authorList>
            <person name="Kono N."/>
            <person name="Nakamura H."/>
            <person name="Ohtoshi R."/>
            <person name="Moran D.A.P."/>
            <person name="Shinohara A."/>
            <person name="Yoshida Y."/>
            <person name="Fujiwara M."/>
            <person name="Mori M."/>
            <person name="Tomita M."/>
            <person name="Arakawa K."/>
        </authorList>
    </citation>
    <scope>NUCLEOTIDE SEQUENCE [LARGE SCALE GENOMIC DNA]</scope>
</reference>
<sequence>MRIKSGNGTRSNHKSNPRSALAPCQHKRPAAATDNQTLWFPHNSPHYERFMQKSPVLPGTTCLRRWVLRATPPLLQHGVGESLLIYTAASHP</sequence>
<evidence type="ECO:0000256" key="1">
    <source>
        <dbReference type="SAM" id="MobiDB-lite"/>
    </source>
</evidence>
<dbReference type="EMBL" id="BGPR01006834">
    <property type="protein sequence ID" value="GBN22206.1"/>
    <property type="molecule type" value="Genomic_DNA"/>
</dbReference>
<comment type="caution">
    <text evidence="2">The sequence shown here is derived from an EMBL/GenBank/DDBJ whole genome shotgun (WGS) entry which is preliminary data.</text>
</comment>
<organism evidence="2 3">
    <name type="scientific">Araneus ventricosus</name>
    <name type="common">Orbweaver spider</name>
    <name type="synonym">Epeira ventricosa</name>
    <dbReference type="NCBI Taxonomy" id="182803"/>
    <lineage>
        <taxon>Eukaryota</taxon>
        <taxon>Metazoa</taxon>
        <taxon>Ecdysozoa</taxon>
        <taxon>Arthropoda</taxon>
        <taxon>Chelicerata</taxon>
        <taxon>Arachnida</taxon>
        <taxon>Araneae</taxon>
        <taxon>Araneomorphae</taxon>
        <taxon>Entelegynae</taxon>
        <taxon>Araneoidea</taxon>
        <taxon>Araneidae</taxon>
        <taxon>Araneus</taxon>
    </lineage>
</organism>
<dbReference type="Proteomes" id="UP000499080">
    <property type="component" value="Unassembled WGS sequence"/>
</dbReference>
<gene>
    <name evidence="2" type="ORF">AVEN_152559_1</name>
</gene>
<feature type="region of interest" description="Disordered" evidence="1">
    <location>
        <begin position="1"/>
        <end position="34"/>
    </location>
</feature>
<accession>A0A4Y2M913</accession>
<proteinExistence type="predicted"/>